<evidence type="ECO:0000259" key="3">
    <source>
        <dbReference type="PROSITE" id="PS50850"/>
    </source>
</evidence>
<feature type="transmembrane region" description="Helical" evidence="2">
    <location>
        <begin position="575"/>
        <end position="596"/>
    </location>
</feature>
<dbReference type="GO" id="GO:0016020">
    <property type="term" value="C:membrane"/>
    <property type="evidence" value="ECO:0007669"/>
    <property type="project" value="UniProtKB-SubCell"/>
</dbReference>
<dbReference type="CDD" id="cd17352">
    <property type="entry name" value="MFS_MCT_SLC16"/>
    <property type="match status" value="1"/>
</dbReference>
<feature type="transmembrane region" description="Helical" evidence="2">
    <location>
        <begin position="602"/>
        <end position="625"/>
    </location>
</feature>
<dbReference type="Proteomes" id="UP000835206">
    <property type="component" value="Chromosome 3"/>
</dbReference>
<accession>A0A9B2MRM4</accession>
<evidence type="ECO:0000313" key="5">
    <source>
        <dbReference type="RefSeq" id="XP_012176398.1"/>
    </source>
</evidence>
<keyword evidence="2" id="KW-0472">Membrane</keyword>
<dbReference type="GO" id="GO:0008028">
    <property type="term" value="F:monocarboxylic acid transmembrane transporter activity"/>
    <property type="evidence" value="ECO:0007669"/>
    <property type="project" value="TreeGrafter"/>
</dbReference>
<feature type="transmembrane region" description="Helical" evidence="2">
    <location>
        <begin position="517"/>
        <end position="538"/>
    </location>
</feature>
<dbReference type="PANTHER" id="PTHR11360:SF306">
    <property type="entry name" value="RE01051P"/>
    <property type="match status" value="1"/>
</dbReference>
<feature type="transmembrane region" description="Helical" evidence="2">
    <location>
        <begin position="245"/>
        <end position="268"/>
    </location>
</feature>
<dbReference type="InterPro" id="IPR011701">
    <property type="entry name" value="MFS"/>
</dbReference>
<feature type="transmembrane region" description="Helical" evidence="2">
    <location>
        <begin position="220"/>
        <end position="239"/>
    </location>
</feature>
<reference evidence="5" key="1">
    <citation type="submission" date="2025-08" db="UniProtKB">
        <authorList>
            <consortium name="RefSeq"/>
        </authorList>
    </citation>
    <scope>IDENTIFICATION</scope>
</reference>
<keyword evidence="2" id="KW-1133">Transmembrane helix</keyword>
<feature type="transmembrane region" description="Helical" evidence="2">
    <location>
        <begin position="544"/>
        <end position="563"/>
    </location>
</feature>
<dbReference type="InterPro" id="IPR050327">
    <property type="entry name" value="Proton-linked_MCT"/>
</dbReference>
<dbReference type="InterPro" id="IPR036259">
    <property type="entry name" value="MFS_trans_sf"/>
</dbReference>
<organism evidence="4 5">
    <name type="scientific">Bombus terrestris</name>
    <name type="common">Buff-tailed bumblebee</name>
    <name type="synonym">Apis terrestris</name>
    <dbReference type="NCBI Taxonomy" id="30195"/>
    <lineage>
        <taxon>Eukaryota</taxon>
        <taxon>Metazoa</taxon>
        <taxon>Ecdysozoa</taxon>
        <taxon>Arthropoda</taxon>
        <taxon>Hexapoda</taxon>
        <taxon>Insecta</taxon>
        <taxon>Pterygota</taxon>
        <taxon>Neoptera</taxon>
        <taxon>Endopterygota</taxon>
        <taxon>Hymenoptera</taxon>
        <taxon>Apocrita</taxon>
        <taxon>Aculeata</taxon>
        <taxon>Apoidea</taxon>
        <taxon>Anthophila</taxon>
        <taxon>Apidae</taxon>
        <taxon>Bombus</taxon>
        <taxon>Bombus</taxon>
    </lineage>
</organism>
<feature type="transmembrane region" description="Helical" evidence="2">
    <location>
        <begin position="277"/>
        <end position="298"/>
    </location>
</feature>
<evidence type="ECO:0000256" key="1">
    <source>
        <dbReference type="ARBA" id="ARBA00004141"/>
    </source>
</evidence>
<keyword evidence="2" id="KW-0812">Transmembrane</keyword>
<evidence type="ECO:0000256" key="2">
    <source>
        <dbReference type="SAM" id="Phobius"/>
    </source>
</evidence>
<proteinExistence type="predicted"/>
<feature type="transmembrane region" description="Helical" evidence="2">
    <location>
        <begin position="449"/>
        <end position="472"/>
    </location>
</feature>
<dbReference type="GeneID" id="100644554"/>
<feature type="transmembrane region" description="Helical" evidence="2">
    <location>
        <begin position="484"/>
        <end position="505"/>
    </location>
</feature>
<feature type="transmembrane region" description="Helical" evidence="2">
    <location>
        <begin position="189"/>
        <end position="208"/>
    </location>
</feature>
<dbReference type="PROSITE" id="PS50850">
    <property type="entry name" value="MFS"/>
    <property type="match status" value="1"/>
</dbReference>
<dbReference type="CTD" id="6588"/>
<dbReference type="OrthoDB" id="2213137at2759"/>
<protein>
    <submittedName>
        <fullName evidence="5">Monocarboxylate transporter 12 isoform X2</fullName>
    </submittedName>
</protein>
<feature type="transmembrane region" description="Helical" evidence="2">
    <location>
        <begin position="310"/>
        <end position="328"/>
    </location>
</feature>
<evidence type="ECO:0000313" key="4">
    <source>
        <dbReference type="Proteomes" id="UP000835206"/>
    </source>
</evidence>
<comment type="subcellular location">
    <subcellularLocation>
        <location evidence="1">Membrane</location>
        <topology evidence="1">Multi-pass membrane protein</topology>
    </subcellularLocation>
</comment>
<dbReference type="Pfam" id="PF07690">
    <property type="entry name" value="MFS_1"/>
    <property type="match status" value="1"/>
</dbReference>
<dbReference type="Gene3D" id="1.20.1250.20">
    <property type="entry name" value="MFS general substrate transporter like domains"/>
    <property type="match status" value="2"/>
</dbReference>
<gene>
    <name evidence="5" type="primary">LOC100644554</name>
</gene>
<dbReference type="FunFam" id="1.20.1250.20:FF:000320">
    <property type="entry name" value="Monocarboxylate transporter"/>
    <property type="match status" value="1"/>
</dbReference>
<dbReference type="SUPFAM" id="SSF103473">
    <property type="entry name" value="MFS general substrate transporter"/>
    <property type="match status" value="1"/>
</dbReference>
<feature type="transmembrane region" description="Helical" evidence="2">
    <location>
        <begin position="149"/>
        <end position="169"/>
    </location>
</feature>
<keyword evidence="4" id="KW-1185">Reference proteome</keyword>
<dbReference type="FunFam" id="1.20.1250.20:FF:000400">
    <property type="entry name" value="Blast:Monocarboxylate transporter 12"/>
    <property type="match status" value="1"/>
</dbReference>
<dbReference type="RefSeq" id="XP_012176398.1">
    <property type="nucleotide sequence ID" value="XM_012321008.3"/>
</dbReference>
<dbReference type="InterPro" id="IPR020846">
    <property type="entry name" value="MFS_dom"/>
</dbReference>
<dbReference type="PANTHER" id="PTHR11360">
    <property type="entry name" value="MONOCARBOXYLATE TRANSPORTER"/>
    <property type="match status" value="1"/>
</dbReference>
<dbReference type="AlphaFoldDB" id="A0A9B2MRM4"/>
<feature type="domain" description="Major facilitator superfamily (MFS) profile" evidence="3">
    <location>
        <begin position="151"/>
        <end position="629"/>
    </location>
</feature>
<sequence>MSLPREWSLQDSVERDAVACATASQEMVGTTVIDENMNQQNQLGSLLSIHSAPVFDLSTGVPSPKRPASLAVQATATSTPIVPPHLQSPETIEDEDNDNLLTISSLTARPLIAKSHELRSSITSSTKKKKPKCETKKSRNIKYVPLDGGYGWVIVCGAFFVQFWVTGLMKSYGVLYVEVMETFKDSTASVASWIPAILSCLCLALAPVTSMLCQKYSCRAVVFIGGLFCALGLTISYFATKLIHLFFTFGVLTGIGSGLSTTPGIILVSQYFDKHRALANGICVSGTAAGSFVFPLLIKVLVDNFGFHGTILLLGGCMLHVCVSATLYRPLENNYAPDDTEMPEKAQKNGVVAVELTDSDEEKDVVGECLQMKPISKIRSSSILHSVEDLSTDSTCVYKARSSLKSLKSSVTAVYPVPQNESQLPKEKKTVMQRIAQYIDLSLLKNPQFMMMCLSVSLMSTGSPYMLYYLPAYVHAAGYTKSEAGYLVAISAALDLCGRLGLGWLSDLKLFDRRKGYIGSVVGAGVAVLAIPMAHSFYVLACSVGMYGLCLGCWFLLVPVLLADQYGTDKISSTYGLVRMFQSVGAISIPPLAGYLRDVTGSYSVCFLCMGTCMVMGGLPLLLVFNEVSESSKITVNNENSNCQGEVVAKE</sequence>
<name>A0A9B2MRM4_BOMTE</name>